<organism evidence="3 4">
    <name type="scientific">Variovorax ureilyticus</name>
    <dbReference type="NCBI Taxonomy" id="1836198"/>
    <lineage>
        <taxon>Bacteria</taxon>
        <taxon>Pseudomonadati</taxon>
        <taxon>Pseudomonadota</taxon>
        <taxon>Betaproteobacteria</taxon>
        <taxon>Burkholderiales</taxon>
        <taxon>Comamonadaceae</taxon>
        <taxon>Variovorax</taxon>
    </lineage>
</organism>
<feature type="compositionally biased region" description="Polar residues" evidence="1">
    <location>
        <begin position="61"/>
        <end position="79"/>
    </location>
</feature>
<evidence type="ECO:0008006" key="5">
    <source>
        <dbReference type="Google" id="ProtNLM"/>
    </source>
</evidence>
<keyword evidence="2" id="KW-0732">Signal</keyword>
<accession>A0ABU8VDC8</accession>
<gene>
    <name evidence="3" type="ORF">WKW77_11435</name>
</gene>
<evidence type="ECO:0000256" key="2">
    <source>
        <dbReference type="SAM" id="SignalP"/>
    </source>
</evidence>
<dbReference type="Proteomes" id="UP001365846">
    <property type="component" value="Unassembled WGS sequence"/>
</dbReference>
<name>A0ABU8VDC8_9BURK</name>
<dbReference type="PROSITE" id="PS51257">
    <property type="entry name" value="PROKAR_LIPOPROTEIN"/>
    <property type="match status" value="1"/>
</dbReference>
<evidence type="ECO:0000313" key="4">
    <source>
        <dbReference type="Proteomes" id="UP001365846"/>
    </source>
</evidence>
<comment type="caution">
    <text evidence="3">The sequence shown here is derived from an EMBL/GenBank/DDBJ whole genome shotgun (WGS) entry which is preliminary data.</text>
</comment>
<dbReference type="EMBL" id="JBBKZU010000004">
    <property type="protein sequence ID" value="MEJ8811680.1"/>
    <property type="molecule type" value="Genomic_DNA"/>
</dbReference>
<sequence length="113" mass="12178">MNRWLIQGALICALSMSVSGCYYPPVAYPAPAPASFDRSFNAASSAMREQGLAIRTEDRSSGTIVGTQGNASVTASVRQQADGSVRVQFDANGPRDPALIDRISRSYDRYMGR</sequence>
<protein>
    <recommendedName>
        <fullName evidence="5">Beta-barrel assembly machine subunit BamC</fullName>
    </recommendedName>
</protein>
<feature type="region of interest" description="Disordered" evidence="1">
    <location>
        <begin position="57"/>
        <end position="79"/>
    </location>
</feature>
<proteinExistence type="predicted"/>
<feature type="signal peptide" evidence="2">
    <location>
        <begin position="1"/>
        <end position="20"/>
    </location>
</feature>
<dbReference type="RefSeq" id="WP_340356954.1">
    <property type="nucleotide sequence ID" value="NZ_JBBKZU010000004.1"/>
</dbReference>
<reference evidence="3 4" key="1">
    <citation type="submission" date="2024-03" db="EMBL/GenBank/DDBJ databases">
        <title>Novel species of the genus Variovorax.</title>
        <authorList>
            <person name="Liu Q."/>
            <person name="Xin Y.-H."/>
        </authorList>
    </citation>
    <scope>NUCLEOTIDE SEQUENCE [LARGE SCALE GENOMIC DNA]</scope>
    <source>
        <strain evidence="3 4">KACC 18899</strain>
    </source>
</reference>
<feature type="chain" id="PRO_5047456928" description="Beta-barrel assembly machine subunit BamC" evidence="2">
    <location>
        <begin position="21"/>
        <end position="113"/>
    </location>
</feature>
<evidence type="ECO:0000256" key="1">
    <source>
        <dbReference type="SAM" id="MobiDB-lite"/>
    </source>
</evidence>
<evidence type="ECO:0000313" key="3">
    <source>
        <dbReference type="EMBL" id="MEJ8811680.1"/>
    </source>
</evidence>
<keyword evidence="4" id="KW-1185">Reference proteome</keyword>